<protein>
    <submittedName>
        <fullName evidence="1">Uncharacterized protein</fullName>
    </submittedName>
</protein>
<accession>A0A1G2R728</accession>
<comment type="caution">
    <text evidence="1">The sequence shown here is derived from an EMBL/GenBank/DDBJ whole genome shotgun (WGS) entry which is preliminary data.</text>
</comment>
<organism evidence="1 2">
    <name type="scientific">Candidatus Wildermuthbacteria bacterium RIFCSPHIGHO2_02_FULL_47_17</name>
    <dbReference type="NCBI Taxonomy" id="1802452"/>
    <lineage>
        <taxon>Bacteria</taxon>
        <taxon>Candidatus Wildermuthiibacteriota</taxon>
    </lineage>
</organism>
<evidence type="ECO:0000313" key="2">
    <source>
        <dbReference type="Proteomes" id="UP000179258"/>
    </source>
</evidence>
<gene>
    <name evidence="1" type="ORF">A3D59_01470</name>
</gene>
<dbReference type="EMBL" id="MHTX01000011">
    <property type="protein sequence ID" value="OHA68654.1"/>
    <property type="molecule type" value="Genomic_DNA"/>
</dbReference>
<name>A0A1G2R728_9BACT</name>
<dbReference type="Proteomes" id="UP000179258">
    <property type="component" value="Unassembled WGS sequence"/>
</dbReference>
<proteinExistence type="predicted"/>
<dbReference type="AlphaFoldDB" id="A0A1G2R728"/>
<evidence type="ECO:0000313" key="1">
    <source>
        <dbReference type="EMBL" id="OHA68654.1"/>
    </source>
</evidence>
<sequence length="76" mass="8761">MVPQSFSDLCSLGFVGSALDAAYRVEGLFFFKKNYRVKKDSRCVCAGLRLRAIEFRDFRNQNKSGYGFSWRVSLHL</sequence>
<reference evidence="1 2" key="1">
    <citation type="journal article" date="2016" name="Nat. Commun.">
        <title>Thousands of microbial genomes shed light on interconnected biogeochemical processes in an aquifer system.</title>
        <authorList>
            <person name="Anantharaman K."/>
            <person name="Brown C.T."/>
            <person name="Hug L.A."/>
            <person name="Sharon I."/>
            <person name="Castelle C.J."/>
            <person name="Probst A.J."/>
            <person name="Thomas B.C."/>
            <person name="Singh A."/>
            <person name="Wilkins M.J."/>
            <person name="Karaoz U."/>
            <person name="Brodie E.L."/>
            <person name="Williams K.H."/>
            <person name="Hubbard S.S."/>
            <person name="Banfield J.F."/>
        </authorList>
    </citation>
    <scope>NUCLEOTIDE SEQUENCE [LARGE SCALE GENOMIC DNA]</scope>
</reference>